<sequence length="46" mass="5313">MLFNSKKSSTDGFFYSNQDFIAFSNFRSCLLEVYVQLDSKNSSQMS</sequence>
<dbReference type="AlphaFoldDB" id="A0ABC9PE36"/>
<comment type="caution">
    <text evidence="1">The sequence shown here is derived from an EMBL/GenBank/DDBJ whole genome shotgun (WGS) entry which is preliminary data.</text>
</comment>
<dbReference type="Proteomes" id="UP000003857">
    <property type="component" value="Unassembled WGS sequence"/>
</dbReference>
<evidence type="ECO:0000313" key="2">
    <source>
        <dbReference type="Proteomes" id="UP000003857"/>
    </source>
</evidence>
<organism evidence="1 2">
    <name type="scientific">Streptococcus sanguinis SK405</name>
    <dbReference type="NCBI Taxonomy" id="888817"/>
    <lineage>
        <taxon>Bacteria</taxon>
        <taxon>Bacillati</taxon>
        <taxon>Bacillota</taxon>
        <taxon>Bacilli</taxon>
        <taxon>Lactobacillales</taxon>
        <taxon>Streptococcaceae</taxon>
        <taxon>Streptococcus</taxon>
    </lineage>
</organism>
<protein>
    <submittedName>
        <fullName evidence="1">Uncharacterized protein</fullName>
    </submittedName>
</protein>
<proteinExistence type="predicted"/>
<evidence type="ECO:0000313" key="1">
    <source>
        <dbReference type="EMBL" id="EGC25120.1"/>
    </source>
</evidence>
<accession>A0ABC9PE36</accession>
<gene>
    <name evidence="1" type="ORF">HMPREF9390_0909</name>
</gene>
<dbReference type="EMBL" id="AEWZ01000002">
    <property type="protein sequence ID" value="EGC25120.1"/>
    <property type="molecule type" value="Genomic_DNA"/>
</dbReference>
<name>A0ABC9PE36_STRSA</name>
<reference evidence="1 2" key="1">
    <citation type="submission" date="2011-01" db="EMBL/GenBank/DDBJ databases">
        <authorList>
            <person name="Muzny D."/>
            <person name="Qin X."/>
            <person name="Buhay C."/>
            <person name="Dugan-Rocha S."/>
            <person name="Ding Y."/>
            <person name="Chen G."/>
            <person name="Hawes A."/>
            <person name="Holder M."/>
            <person name="Jhangiani S."/>
            <person name="Johnson A."/>
            <person name="Khan Z."/>
            <person name="Li Z."/>
            <person name="Liu W."/>
            <person name="Liu X."/>
            <person name="Perez L."/>
            <person name="Shen H."/>
            <person name="Wang Q."/>
            <person name="Watt J."/>
            <person name="Xi L."/>
            <person name="Xin Y."/>
            <person name="Zhou J."/>
            <person name="Deng J."/>
            <person name="Jiang H."/>
            <person name="Liu Y."/>
            <person name="Qu J."/>
            <person name="Song X.-Z."/>
            <person name="Zhang L."/>
            <person name="Villasana D."/>
            <person name="Johnson A."/>
            <person name="Liu J."/>
            <person name="Liyanage D."/>
            <person name="Lorensuhewa L."/>
            <person name="Robinson T."/>
            <person name="Song A."/>
            <person name="Song B.-B."/>
            <person name="Dinh H."/>
            <person name="Thornton R."/>
            <person name="Coyle M."/>
            <person name="Francisco L."/>
            <person name="Jackson L."/>
            <person name="Javaid M."/>
            <person name="Korchina V."/>
            <person name="Kovar C."/>
            <person name="Mata R."/>
            <person name="Mathew T."/>
            <person name="Ngo R."/>
            <person name="Nguyen L."/>
            <person name="Nguyen N."/>
            <person name="Okwuonu G."/>
            <person name="Ongeri F."/>
            <person name="Pham C."/>
            <person name="Simmons D."/>
            <person name="Wilczek-Boney K."/>
            <person name="Hale W."/>
            <person name="Jakkamsetti A."/>
            <person name="Pham P."/>
            <person name="Ruth R."/>
            <person name="San Lucas F."/>
            <person name="Warren J."/>
            <person name="Zhang J."/>
            <person name="Zhao Z."/>
            <person name="Zhou C."/>
            <person name="Zhu D."/>
            <person name="Lee S."/>
            <person name="Bess C."/>
            <person name="Blankenburg K."/>
            <person name="Forbes L."/>
            <person name="Fu Q."/>
            <person name="Gubbala S."/>
            <person name="Hirani K."/>
            <person name="Jayaseelan J.C."/>
            <person name="Lara F."/>
            <person name="Munidasa M."/>
            <person name="Palculict T."/>
            <person name="Patil S."/>
            <person name="Pu L.-L."/>
            <person name="Saada N."/>
            <person name="Tang L."/>
            <person name="Weissenberger G."/>
            <person name="Zhu Y."/>
            <person name="Hemphill L."/>
            <person name="Shang Y."/>
            <person name="Youmans B."/>
            <person name="Ayvaz T."/>
            <person name="Ross M."/>
            <person name="Santibanez J."/>
            <person name="Aqrawi P."/>
            <person name="Gross S."/>
            <person name="Joshi V."/>
            <person name="Fowler G."/>
            <person name="Nazareth L."/>
            <person name="Reid J."/>
            <person name="Worley K."/>
            <person name="Petrosino J."/>
            <person name="Highlander S."/>
            <person name="Gibbs R."/>
        </authorList>
    </citation>
    <scope>NUCLEOTIDE SEQUENCE [LARGE SCALE GENOMIC DNA]</scope>
    <source>
        <strain evidence="1 2">SK405</strain>
    </source>
</reference>